<name>A0A291QSH3_9BACT</name>
<dbReference type="EMBL" id="CP023777">
    <property type="protein sequence ID" value="ATL46928.1"/>
    <property type="molecule type" value="Genomic_DNA"/>
</dbReference>
<evidence type="ECO:0000256" key="6">
    <source>
        <dbReference type="ARBA" id="ARBA00023002"/>
    </source>
</evidence>
<dbReference type="CDD" id="cd02149">
    <property type="entry name" value="NfsB-like"/>
    <property type="match status" value="1"/>
</dbReference>
<reference evidence="8 9" key="1">
    <citation type="submission" date="2017-10" db="EMBL/GenBank/DDBJ databases">
        <title>Paenichitinophaga pekingensis gen. nov., sp. nov., isolated from activated sludge.</title>
        <authorList>
            <person name="Jin D."/>
            <person name="Kong X."/>
            <person name="Deng Y."/>
            <person name="Bai Z."/>
        </authorList>
    </citation>
    <scope>NUCLEOTIDE SEQUENCE [LARGE SCALE GENOMIC DNA]</scope>
    <source>
        <strain evidence="8 9">13</strain>
    </source>
</reference>
<comment type="cofactor">
    <cofactor evidence="1">
        <name>FMN</name>
        <dbReference type="ChEBI" id="CHEBI:58210"/>
    </cofactor>
</comment>
<feature type="domain" description="Nitroreductase" evidence="7">
    <location>
        <begin position="9"/>
        <end position="186"/>
    </location>
</feature>
<dbReference type="AlphaFoldDB" id="A0A291QSH3"/>
<organism evidence="8 9">
    <name type="scientific">Chitinophaga caeni</name>
    <dbReference type="NCBI Taxonomy" id="2029983"/>
    <lineage>
        <taxon>Bacteria</taxon>
        <taxon>Pseudomonadati</taxon>
        <taxon>Bacteroidota</taxon>
        <taxon>Chitinophagia</taxon>
        <taxon>Chitinophagales</taxon>
        <taxon>Chitinophagaceae</taxon>
        <taxon>Chitinophaga</taxon>
    </lineage>
</organism>
<dbReference type="InterPro" id="IPR033878">
    <property type="entry name" value="NfsB-like"/>
</dbReference>
<comment type="similarity">
    <text evidence="2">Belongs to the nitroreductase family.</text>
</comment>
<dbReference type="InterPro" id="IPR029479">
    <property type="entry name" value="Nitroreductase"/>
</dbReference>
<dbReference type="PANTHER" id="PTHR43673">
    <property type="entry name" value="NAD(P)H NITROREDUCTASE YDGI-RELATED"/>
    <property type="match status" value="1"/>
</dbReference>
<dbReference type="OrthoDB" id="9809288at2"/>
<evidence type="ECO:0000259" key="7">
    <source>
        <dbReference type="Pfam" id="PF00881"/>
    </source>
</evidence>
<evidence type="ECO:0000313" key="8">
    <source>
        <dbReference type="EMBL" id="ATL46928.1"/>
    </source>
</evidence>
<evidence type="ECO:0000256" key="4">
    <source>
        <dbReference type="ARBA" id="ARBA00022643"/>
    </source>
</evidence>
<protein>
    <submittedName>
        <fullName evidence="8">NAD(P)H-dependent oxidoreductase</fullName>
    </submittedName>
</protein>
<dbReference type="PANTHER" id="PTHR43673:SF2">
    <property type="entry name" value="NITROREDUCTASE"/>
    <property type="match status" value="1"/>
</dbReference>
<evidence type="ECO:0000256" key="1">
    <source>
        <dbReference type="ARBA" id="ARBA00001917"/>
    </source>
</evidence>
<dbReference type="GO" id="GO:0016491">
    <property type="term" value="F:oxidoreductase activity"/>
    <property type="evidence" value="ECO:0007669"/>
    <property type="project" value="UniProtKB-KW"/>
</dbReference>
<keyword evidence="5" id="KW-0521">NADP</keyword>
<keyword evidence="4" id="KW-0288">FMN</keyword>
<dbReference type="InterPro" id="IPR000415">
    <property type="entry name" value="Nitroreductase-like"/>
</dbReference>
<evidence type="ECO:0000256" key="3">
    <source>
        <dbReference type="ARBA" id="ARBA00022630"/>
    </source>
</evidence>
<dbReference type="SUPFAM" id="SSF55469">
    <property type="entry name" value="FMN-dependent nitroreductase-like"/>
    <property type="match status" value="1"/>
</dbReference>
<evidence type="ECO:0000256" key="5">
    <source>
        <dbReference type="ARBA" id="ARBA00022857"/>
    </source>
</evidence>
<keyword evidence="6" id="KW-0560">Oxidoreductase</keyword>
<dbReference type="Proteomes" id="UP000220133">
    <property type="component" value="Chromosome"/>
</dbReference>
<accession>A0A291QSH3</accession>
<evidence type="ECO:0000256" key="2">
    <source>
        <dbReference type="ARBA" id="ARBA00007118"/>
    </source>
</evidence>
<dbReference type="Pfam" id="PF00881">
    <property type="entry name" value="Nitroreductase"/>
    <property type="match status" value="1"/>
</dbReference>
<sequence>MNILDKMNWRYATKKFDAERKIDADQLNKILEATNLSASSYGLQPYKVLVIQDPAVREKLRAVSWNQSQITDASHLVVFARYKDVAEGHVDEYMQQIARTRGIGMESIAGFSAALKGKVQQLNSENTVEEWTARQAYLALGTMLTACAVEGIDACPMEGFDPAQYDEILGLKEKNLRTAVIAAVGYRAADDALQHAKKVRKPMKEFVEIV</sequence>
<evidence type="ECO:0000313" key="9">
    <source>
        <dbReference type="Proteomes" id="UP000220133"/>
    </source>
</evidence>
<keyword evidence="3" id="KW-0285">Flavoprotein</keyword>
<dbReference type="KEGG" id="cbae:COR50_06885"/>
<dbReference type="Gene3D" id="3.40.109.10">
    <property type="entry name" value="NADH Oxidase"/>
    <property type="match status" value="1"/>
</dbReference>
<gene>
    <name evidence="8" type="ORF">COR50_06885</name>
</gene>
<keyword evidence="9" id="KW-1185">Reference proteome</keyword>
<proteinExistence type="inferred from homology"/>